<dbReference type="PROSITE" id="PS00099">
    <property type="entry name" value="THIOLASE_3"/>
    <property type="match status" value="1"/>
</dbReference>
<dbReference type="CDD" id="cd00751">
    <property type="entry name" value="thiolase"/>
    <property type="match status" value="1"/>
</dbReference>
<accession>A0A914BUD8</accession>
<dbReference type="SUPFAM" id="SSF53901">
    <property type="entry name" value="Thiolase-like"/>
    <property type="match status" value="2"/>
</dbReference>
<dbReference type="InterPro" id="IPR020616">
    <property type="entry name" value="Thiolase_N"/>
</dbReference>
<dbReference type="NCBIfam" id="TIGR01930">
    <property type="entry name" value="AcCoA-C-Actrans"/>
    <property type="match status" value="1"/>
</dbReference>
<evidence type="ECO:0000313" key="9">
    <source>
        <dbReference type="Proteomes" id="UP000887540"/>
    </source>
</evidence>
<evidence type="ECO:0000256" key="6">
    <source>
        <dbReference type="RuleBase" id="RU003557"/>
    </source>
</evidence>
<evidence type="ECO:0000256" key="4">
    <source>
        <dbReference type="ARBA" id="ARBA00023315"/>
    </source>
</evidence>
<feature type="active site" description="Proton acceptor" evidence="5">
    <location>
        <position position="350"/>
    </location>
</feature>
<keyword evidence="3 6" id="KW-0808">Transferase</keyword>
<comment type="similarity">
    <text evidence="2 6">Belongs to the thiolase-like superfamily. Thiolase family.</text>
</comment>
<comment type="pathway">
    <text evidence="1">Lipid metabolism.</text>
</comment>
<dbReference type="PIRSF" id="PIRSF000429">
    <property type="entry name" value="Ac-CoA_Ac_transf"/>
    <property type="match status" value="1"/>
</dbReference>
<dbReference type="PANTHER" id="PTHR18919">
    <property type="entry name" value="ACETYL-COA C-ACYLTRANSFERASE"/>
    <property type="match status" value="1"/>
</dbReference>
<evidence type="ECO:0000259" key="7">
    <source>
        <dbReference type="Pfam" id="PF00108"/>
    </source>
</evidence>
<dbReference type="InterPro" id="IPR002155">
    <property type="entry name" value="Thiolase"/>
</dbReference>
<keyword evidence="4 6" id="KW-0012">Acyltransferase</keyword>
<evidence type="ECO:0000256" key="3">
    <source>
        <dbReference type="ARBA" id="ARBA00022679"/>
    </source>
</evidence>
<evidence type="ECO:0000313" key="10">
    <source>
        <dbReference type="WBParaSite" id="ACRNAN_Path_101.g368.t1"/>
    </source>
</evidence>
<feature type="domain" description="Thiolase C-terminal" evidence="8">
    <location>
        <begin position="271"/>
        <end position="393"/>
    </location>
</feature>
<dbReference type="GO" id="GO:0003985">
    <property type="term" value="F:acetyl-CoA C-acetyltransferase activity"/>
    <property type="evidence" value="ECO:0007669"/>
    <property type="project" value="TreeGrafter"/>
</dbReference>
<dbReference type="AlphaFoldDB" id="A0A914BUD8"/>
<name>A0A914BUD8_9BILA</name>
<dbReference type="FunFam" id="3.40.47.10:FF:000010">
    <property type="entry name" value="Acetyl-CoA acetyltransferase (Thiolase)"/>
    <property type="match status" value="1"/>
</dbReference>
<organism evidence="9 10">
    <name type="scientific">Acrobeloides nanus</name>
    <dbReference type="NCBI Taxonomy" id="290746"/>
    <lineage>
        <taxon>Eukaryota</taxon>
        <taxon>Metazoa</taxon>
        <taxon>Ecdysozoa</taxon>
        <taxon>Nematoda</taxon>
        <taxon>Chromadorea</taxon>
        <taxon>Rhabditida</taxon>
        <taxon>Tylenchina</taxon>
        <taxon>Cephalobomorpha</taxon>
        <taxon>Cephaloboidea</taxon>
        <taxon>Cephalobidae</taxon>
        <taxon>Acrobeloides</taxon>
    </lineage>
</organism>
<sequence length="394" mass="41842">MSRSGIFIVAAKRTAFGTFGGTLKNHSATDLAEISARAALQSASLNPENVNHVIFGNVIQSSKDAAYLSRHVALRIGLPVHTPAVTINRLCGSGFEAIINGAQQILVGDSNVVIAGGTESMSQAPFAVRGIRFGTTLGANYQFEDTLWQGLTDQQIKTPMGITAEKLGAQYKLTRKEVDEFALRSQTRWRLSNNNGYFKNEITPIKIKGKKGEVSFEVDEHPRDTTIEILSGLKPVFQEGGLVTAGNASGIGDGASAVVVASEESVKKHHLTPLVRIVGWHTVGCDPSIMGIGPVDAIRGLCKKTNVSLDQVDIIDVNEAFAAQCAAVQKELKIESDRFNVNGGAIALSHPLAASGARITAHLAHELRRRGARYAIGSACIGGGQGIAVLLEKV</sequence>
<reference evidence="10" key="1">
    <citation type="submission" date="2022-11" db="UniProtKB">
        <authorList>
            <consortium name="WormBaseParasite"/>
        </authorList>
    </citation>
    <scope>IDENTIFICATION</scope>
</reference>
<feature type="active site" description="Proton acceptor" evidence="5">
    <location>
        <position position="380"/>
    </location>
</feature>
<dbReference type="InterPro" id="IPR016039">
    <property type="entry name" value="Thiolase-like"/>
</dbReference>
<evidence type="ECO:0000256" key="5">
    <source>
        <dbReference type="PIRSR" id="PIRSR000429-1"/>
    </source>
</evidence>
<dbReference type="InterPro" id="IPR020617">
    <property type="entry name" value="Thiolase_C"/>
</dbReference>
<dbReference type="GO" id="GO:0006635">
    <property type="term" value="P:fatty acid beta-oxidation"/>
    <property type="evidence" value="ECO:0007669"/>
    <property type="project" value="TreeGrafter"/>
</dbReference>
<evidence type="ECO:0000256" key="1">
    <source>
        <dbReference type="ARBA" id="ARBA00005189"/>
    </source>
</evidence>
<dbReference type="Pfam" id="PF00108">
    <property type="entry name" value="Thiolase_N"/>
    <property type="match status" value="1"/>
</dbReference>
<evidence type="ECO:0000256" key="2">
    <source>
        <dbReference type="ARBA" id="ARBA00010982"/>
    </source>
</evidence>
<dbReference type="InterPro" id="IPR020610">
    <property type="entry name" value="Thiolase_AS"/>
</dbReference>
<dbReference type="PROSITE" id="PS00098">
    <property type="entry name" value="THIOLASE_1"/>
    <property type="match status" value="1"/>
</dbReference>
<dbReference type="Gene3D" id="3.40.47.10">
    <property type="match status" value="2"/>
</dbReference>
<dbReference type="PANTHER" id="PTHR18919:SF107">
    <property type="entry name" value="ACETYL-COA ACETYLTRANSFERASE, CYTOSOLIC"/>
    <property type="match status" value="1"/>
</dbReference>
<dbReference type="Pfam" id="PF02803">
    <property type="entry name" value="Thiolase_C"/>
    <property type="match status" value="1"/>
</dbReference>
<protein>
    <submittedName>
        <fullName evidence="10">Mitochondrial 3-ketoacyl-coa thiolase</fullName>
    </submittedName>
</protein>
<proteinExistence type="inferred from homology"/>
<feature type="active site" description="Acyl-thioester intermediate" evidence="5">
    <location>
        <position position="91"/>
    </location>
</feature>
<keyword evidence="9" id="KW-1185">Reference proteome</keyword>
<dbReference type="WBParaSite" id="ACRNAN_Path_101.g368.t1">
    <property type="protein sequence ID" value="ACRNAN_Path_101.g368.t1"/>
    <property type="gene ID" value="ACRNAN_Path_101.g368"/>
</dbReference>
<dbReference type="Proteomes" id="UP000887540">
    <property type="component" value="Unplaced"/>
</dbReference>
<evidence type="ECO:0000259" key="8">
    <source>
        <dbReference type="Pfam" id="PF02803"/>
    </source>
</evidence>
<feature type="domain" description="Thiolase N-terminal" evidence="7">
    <location>
        <begin position="6"/>
        <end position="264"/>
    </location>
</feature>
<dbReference type="GO" id="GO:0005739">
    <property type="term" value="C:mitochondrion"/>
    <property type="evidence" value="ECO:0007669"/>
    <property type="project" value="TreeGrafter"/>
</dbReference>
<dbReference type="InterPro" id="IPR020615">
    <property type="entry name" value="Thiolase_acyl_enz_int_AS"/>
</dbReference>